<feature type="domain" description="DNA methylase N-4/N-6" evidence="9">
    <location>
        <begin position="22"/>
        <end position="247"/>
    </location>
</feature>
<dbReference type="InterPro" id="IPR001091">
    <property type="entry name" value="RM_Methyltransferase"/>
</dbReference>
<reference evidence="10" key="1">
    <citation type="submission" date="2020-05" db="EMBL/GenBank/DDBJ databases">
        <authorList>
            <person name="Chiriac C."/>
            <person name="Salcher M."/>
            <person name="Ghai R."/>
            <person name="Kavagutti S V."/>
        </authorList>
    </citation>
    <scope>NUCLEOTIDE SEQUENCE</scope>
</reference>
<keyword evidence="4" id="KW-0808">Transferase</keyword>
<evidence type="ECO:0000256" key="2">
    <source>
        <dbReference type="ARBA" id="ARBA00012185"/>
    </source>
</evidence>
<dbReference type="InterPro" id="IPR029063">
    <property type="entry name" value="SAM-dependent_MTases_sf"/>
</dbReference>
<dbReference type="GO" id="GO:0003677">
    <property type="term" value="F:DNA binding"/>
    <property type="evidence" value="ECO:0007669"/>
    <property type="project" value="UniProtKB-KW"/>
</dbReference>
<comment type="similarity">
    <text evidence="1">Belongs to the N(4)/N(6)-methyltransferase family. N(4) subfamily.</text>
</comment>
<name>A0A6J7W516_9CAUD</name>
<dbReference type="PRINTS" id="PR00508">
    <property type="entry name" value="S21N4MTFRASE"/>
</dbReference>
<evidence type="ECO:0000259" key="9">
    <source>
        <dbReference type="Pfam" id="PF01555"/>
    </source>
</evidence>
<keyword evidence="6" id="KW-0680">Restriction system</keyword>
<dbReference type="GO" id="GO:0009307">
    <property type="term" value="P:DNA restriction-modification system"/>
    <property type="evidence" value="ECO:0007669"/>
    <property type="project" value="UniProtKB-KW"/>
</dbReference>
<dbReference type="PANTHER" id="PTHR13370:SF3">
    <property type="entry name" value="TRNA (GUANINE(10)-N2)-METHYLTRANSFERASE HOMOLOG"/>
    <property type="match status" value="1"/>
</dbReference>
<sequence length="260" mass="28618">MTAQVHVCDCLFYLEMMSTGSVDLTVTSPPYDNLRTYNGFTFEFEAVAKELYRVTKPGGVVVWNVADATINGSETGTSFRQALFFKQLGFNLHDTMIYQKANPIPQNHNRYEQSFEFMFVLTKGKPARFNGLTVPTVNGGKPMEWGKRKGFAANAARRGREESELVVVAPEKRRSNIWTYSVGGGSTGHPAVFPEALAGDHIQSWSNPGDLVFDPFTGSGTTGKMAVSLGRQFVGTEISAEYAEIASKRIAAVQRDHSIV</sequence>
<dbReference type="GO" id="GO:0008170">
    <property type="term" value="F:N-methyltransferase activity"/>
    <property type="evidence" value="ECO:0007669"/>
    <property type="project" value="InterPro"/>
</dbReference>
<dbReference type="GO" id="GO:0015667">
    <property type="term" value="F:site-specific DNA-methyltransferase (cytosine-N4-specific) activity"/>
    <property type="evidence" value="ECO:0007669"/>
    <property type="project" value="UniProtKB-EC"/>
</dbReference>
<dbReference type="InterPro" id="IPR017985">
    <property type="entry name" value="MeTrfase_CN4_CS"/>
</dbReference>
<dbReference type="GO" id="GO:0032259">
    <property type="term" value="P:methylation"/>
    <property type="evidence" value="ECO:0007669"/>
    <property type="project" value="UniProtKB-KW"/>
</dbReference>
<dbReference type="SUPFAM" id="SSF53335">
    <property type="entry name" value="S-adenosyl-L-methionine-dependent methyltransferases"/>
    <property type="match status" value="1"/>
</dbReference>
<dbReference type="Pfam" id="PF01555">
    <property type="entry name" value="N6_N4_Mtase"/>
    <property type="match status" value="1"/>
</dbReference>
<keyword evidence="5" id="KW-0949">S-adenosyl-L-methionine</keyword>
<evidence type="ECO:0000256" key="8">
    <source>
        <dbReference type="ARBA" id="ARBA00049120"/>
    </source>
</evidence>
<comment type="catalytic activity">
    <reaction evidence="8">
        <text>a 2'-deoxycytidine in DNA + S-adenosyl-L-methionine = an N(4)-methyl-2'-deoxycytidine in DNA + S-adenosyl-L-homocysteine + H(+)</text>
        <dbReference type="Rhea" id="RHEA:16857"/>
        <dbReference type="Rhea" id="RHEA-COMP:11369"/>
        <dbReference type="Rhea" id="RHEA-COMP:13674"/>
        <dbReference type="ChEBI" id="CHEBI:15378"/>
        <dbReference type="ChEBI" id="CHEBI:57856"/>
        <dbReference type="ChEBI" id="CHEBI:59789"/>
        <dbReference type="ChEBI" id="CHEBI:85452"/>
        <dbReference type="ChEBI" id="CHEBI:137933"/>
        <dbReference type="EC" id="2.1.1.113"/>
    </reaction>
</comment>
<dbReference type="PROSITE" id="PS00093">
    <property type="entry name" value="N4_MTASE"/>
    <property type="match status" value="1"/>
</dbReference>
<dbReference type="PANTHER" id="PTHR13370">
    <property type="entry name" value="RNA METHYLASE-RELATED"/>
    <property type="match status" value="1"/>
</dbReference>
<keyword evidence="7" id="KW-0238">DNA-binding</keyword>
<dbReference type="GO" id="GO:0009007">
    <property type="term" value="F:site-specific DNA-methyltransferase (adenine-specific) activity"/>
    <property type="evidence" value="ECO:0007669"/>
    <property type="project" value="TreeGrafter"/>
</dbReference>
<evidence type="ECO:0000256" key="3">
    <source>
        <dbReference type="ARBA" id="ARBA00022603"/>
    </source>
</evidence>
<accession>A0A6J7W516</accession>
<evidence type="ECO:0000256" key="7">
    <source>
        <dbReference type="ARBA" id="ARBA00023125"/>
    </source>
</evidence>
<dbReference type="InterPro" id="IPR002941">
    <property type="entry name" value="DNA_methylase_N4/N6"/>
</dbReference>
<evidence type="ECO:0000313" key="10">
    <source>
        <dbReference type="EMBL" id="CAB5145140.1"/>
    </source>
</evidence>
<evidence type="ECO:0000256" key="1">
    <source>
        <dbReference type="ARBA" id="ARBA00010203"/>
    </source>
</evidence>
<dbReference type="EC" id="2.1.1.113" evidence="2"/>
<evidence type="ECO:0000256" key="5">
    <source>
        <dbReference type="ARBA" id="ARBA00022691"/>
    </source>
</evidence>
<dbReference type="EMBL" id="LR798196">
    <property type="protein sequence ID" value="CAB5145140.1"/>
    <property type="molecule type" value="Genomic_DNA"/>
</dbReference>
<evidence type="ECO:0000256" key="6">
    <source>
        <dbReference type="ARBA" id="ARBA00022747"/>
    </source>
</evidence>
<dbReference type="Gene3D" id="3.40.50.150">
    <property type="entry name" value="Vaccinia Virus protein VP39"/>
    <property type="match status" value="1"/>
</dbReference>
<gene>
    <name evidence="10" type="ORF">UFOVP147_52</name>
</gene>
<keyword evidence="3 10" id="KW-0489">Methyltransferase</keyword>
<proteinExistence type="inferred from homology"/>
<evidence type="ECO:0000256" key="4">
    <source>
        <dbReference type="ARBA" id="ARBA00022679"/>
    </source>
</evidence>
<protein>
    <recommendedName>
        <fullName evidence="2">site-specific DNA-methyltransferase (cytosine-N(4)-specific)</fullName>
        <ecNumber evidence="2">2.1.1.113</ecNumber>
    </recommendedName>
</protein>
<organism evidence="10">
    <name type="scientific">uncultured Caudovirales phage</name>
    <dbReference type="NCBI Taxonomy" id="2100421"/>
    <lineage>
        <taxon>Viruses</taxon>
        <taxon>Duplodnaviria</taxon>
        <taxon>Heunggongvirae</taxon>
        <taxon>Uroviricota</taxon>
        <taxon>Caudoviricetes</taxon>
        <taxon>Peduoviridae</taxon>
        <taxon>Maltschvirus</taxon>
        <taxon>Maltschvirus maltsch</taxon>
    </lineage>
</organism>